<name>A0A8H7NP65_BIOOC</name>
<feature type="region of interest" description="Disordered" evidence="1">
    <location>
        <begin position="69"/>
        <end position="129"/>
    </location>
</feature>
<gene>
    <name evidence="2" type="ORF">IM811_001558</name>
</gene>
<evidence type="ECO:0000313" key="3">
    <source>
        <dbReference type="Proteomes" id="UP000616885"/>
    </source>
</evidence>
<reference evidence="2" key="1">
    <citation type="submission" date="2020-10" db="EMBL/GenBank/DDBJ databases">
        <title>High-Quality Genome Resource of Clonostachys rosea strain S41 by Oxford Nanopore Long-Read Sequencing.</title>
        <authorList>
            <person name="Wang H."/>
        </authorList>
    </citation>
    <scope>NUCLEOTIDE SEQUENCE</scope>
    <source>
        <strain evidence="2">S41</strain>
    </source>
</reference>
<sequence>MALILPNPSALVSALAQATTLATVAVPTLTPEPSSAAEIYVNLGGTYEKTERPWTQGHLPFVEITPSDSAPALAERSERNNSSPYPGSPPSSGSSHSSGSSSSSGSSFSSGSSSSGSSHSSGSSPSSGKNRYDLGHELCRFRVNDAEDAQRLWEETGAGKVLDDWVKEMDANNETQWLRQFQETYLGDPNYLNCDNLGGYTCKIDHQMCNKMAEDGLAGHYWVLRAVTSMNSLLRHLKDSIEIEKEYFDMDKLVESFKPGDHKYTVKYALDSIAQAFRISNSAEAPIETFSQVAQDSIGVVESLNPANKLDFATEILAGVTTSPAFVAELENRGESHKLDDLLKDLGQRYSGAMERHLQRLMWSALGHQDRRGLPQNLLTDASAYKTDIGKLFGDGKWLVEDVSFDLQPFMDQTMLLATHKFLVDLLRSSGATMFVDAQNLRDWCVGEIAEDGYISHKIMDMGLGNDACVGFQQKKYKPLTLDQEKLLVDDFRMNTDSVYRHLWDCAKDSKYTVPDVMDAMPVGEMKSDGTLPHCYLALQVYMGNRIDWVANRKDVYQYLVNNWTSNALIERERMFSNNTWNKWKVSGLGIDLPAWIHGQG</sequence>
<organism evidence="2 3">
    <name type="scientific">Bionectria ochroleuca</name>
    <name type="common">Gliocladium roseum</name>
    <dbReference type="NCBI Taxonomy" id="29856"/>
    <lineage>
        <taxon>Eukaryota</taxon>
        <taxon>Fungi</taxon>
        <taxon>Dikarya</taxon>
        <taxon>Ascomycota</taxon>
        <taxon>Pezizomycotina</taxon>
        <taxon>Sordariomycetes</taxon>
        <taxon>Hypocreomycetidae</taxon>
        <taxon>Hypocreales</taxon>
        <taxon>Bionectriaceae</taxon>
        <taxon>Clonostachys</taxon>
    </lineage>
</organism>
<proteinExistence type="predicted"/>
<dbReference type="Proteomes" id="UP000616885">
    <property type="component" value="Unassembled WGS sequence"/>
</dbReference>
<evidence type="ECO:0000313" key="2">
    <source>
        <dbReference type="EMBL" id="KAF9759864.1"/>
    </source>
</evidence>
<protein>
    <submittedName>
        <fullName evidence="2">Uncharacterized protein</fullName>
    </submittedName>
</protein>
<feature type="compositionally biased region" description="Low complexity" evidence="1">
    <location>
        <begin position="82"/>
        <end position="128"/>
    </location>
</feature>
<evidence type="ECO:0000256" key="1">
    <source>
        <dbReference type="SAM" id="MobiDB-lite"/>
    </source>
</evidence>
<accession>A0A8H7NP65</accession>
<dbReference type="AlphaFoldDB" id="A0A8H7NP65"/>
<comment type="caution">
    <text evidence="2">The sequence shown here is derived from an EMBL/GenBank/DDBJ whole genome shotgun (WGS) entry which is preliminary data.</text>
</comment>
<dbReference type="EMBL" id="JADCTT010000001">
    <property type="protein sequence ID" value="KAF9759864.1"/>
    <property type="molecule type" value="Genomic_DNA"/>
</dbReference>